<dbReference type="EMBL" id="BAAARA010000010">
    <property type="protein sequence ID" value="GAA2352785.1"/>
    <property type="molecule type" value="Genomic_DNA"/>
</dbReference>
<comment type="caution">
    <text evidence="3">The sequence shown here is derived from an EMBL/GenBank/DDBJ whole genome shotgun (WGS) entry which is preliminary data.</text>
</comment>
<evidence type="ECO:0000313" key="4">
    <source>
        <dbReference type="Proteomes" id="UP001501218"/>
    </source>
</evidence>
<evidence type="ECO:0008006" key="5">
    <source>
        <dbReference type="Google" id="ProtNLM"/>
    </source>
</evidence>
<name>A0ABN3GJI2_9PSEU</name>
<evidence type="ECO:0000256" key="2">
    <source>
        <dbReference type="SAM" id="Phobius"/>
    </source>
</evidence>
<keyword evidence="2" id="KW-0472">Membrane</keyword>
<evidence type="ECO:0000313" key="3">
    <source>
        <dbReference type="EMBL" id="GAA2352785.1"/>
    </source>
</evidence>
<protein>
    <recommendedName>
        <fullName evidence="5">PH domain-containing protein</fullName>
    </recommendedName>
</protein>
<reference evidence="3 4" key="1">
    <citation type="journal article" date="2019" name="Int. J. Syst. Evol. Microbiol.">
        <title>The Global Catalogue of Microorganisms (GCM) 10K type strain sequencing project: providing services to taxonomists for standard genome sequencing and annotation.</title>
        <authorList>
            <consortium name="The Broad Institute Genomics Platform"/>
            <consortium name="The Broad Institute Genome Sequencing Center for Infectious Disease"/>
            <person name="Wu L."/>
            <person name="Ma J."/>
        </authorList>
    </citation>
    <scope>NUCLEOTIDE SEQUENCE [LARGE SCALE GENOMIC DNA]</scope>
    <source>
        <strain evidence="3 4">JCM 16221</strain>
    </source>
</reference>
<keyword evidence="4" id="KW-1185">Reference proteome</keyword>
<feature type="transmembrane region" description="Helical" evidence="2">
    <location>
        <begin position="26"/>
        <end position="42"/>
    </location>
</feature>
<feature type="region of interest" description="Disordered" evidence="1">
    <location>
        <begin position="119"/>
        <end position="140"/>
    </location>
</feature>
<gene>
    <name evidence="3" type="ORF">GCM10009854_33490</name>
</gene>
<keyword evidence="2" id="KW-1133">Transmembrane helix</keyword>
<evidence type="ECO:0000256" key="1">
    <source>
        <dbReference type="SAM" id="MobiDB-lite"/>
    </source>
</evidence>
<dbReference type="Proteomes" id="UP001501218">
    <property type="component" value="Unassembled WGS sequence"/>
</dbReference>
<proteinExistence type="predicted"/>
<dbReference type="RefSeq" id="WP_344133095.1">
    <property type="nucleotide sequence ID" value="NZ_BAAARA010000010.1"/>
</dbReference>
<keyword evidence="2" id="KW-0812">Transmembrane</keyword>
<organism evidence="3 4">
    <name type="scientific">Saccharopolyspora halophila</name>
    <dbReference type="NCBI Taxonomy" id="405551"/>
    <lineage>
        <taxon>Bacteria</taxon>
        <taxon>Bacillati</taxon>
        <taxon>Actinomycetota</taxon>
        <taxon>Actinomycetes</taxon>
        <taxon>Pseudonocardiales</taxon>
        <taxon>Pseudonocardiaceae</taxon>
        <taxon>Saccharopolyspora</taxon>
    </lineage>
</organism>
<sequence>MTGSLLLLVWAATAGAVDLRALRSSLLLALLVAFVAAHALVTPQRNGLMPCSAGAEWLREARGRWVRTFELTHAIAHDSGPEVRLDLRGHRRAVRIALDGPQQPDVWAHVRNGIPHSIALGARSNRRTPQALDLAPEPHR</sequence>
<accession>A0ABN3GJI2</accession>